<organism evidence="2">
    <name type="scientific">uncultured Thermoleophilia bacterium</name>
    <dbReference type="NCBI Taxonomy" id="1497501"/>
    <lineage>
        <taxon>Bacteria</taxon>
        <taxon>Bacillati</taxon>
        <taxon>Actinomycetota</taxon>
        <taxon>Thermoleophilia</taxon>
        <taxon>environmental samples</taxon>
    </lineage>
</organism>
<feature type="compositionally biased region" description="Low complexity" evidence="1">
    <location>
        <begin position="1"/>
        <end position="24"/>
    </location>
</feature>
<feature type="compositionally biased region" description="Basic residues" evidence="1">
    <location>
        <begin position="25"/>
        <end position="41"/>
    </location>
</feature>
<feature type="compositionally biased region" description="Basic residues" evidence="1">
    <location>
        <begin position="84"/>
        <end position="96"/>
    </location>
</feature>
<feature type="non-terminal residue" evidence="2">
    <location>
        <position position="1"/>
    </location>
</feature>
<proteinExistence type="predicted"/>
<feature type="non-terminal residue" evidence="2">
    <location>
        <position position="96"/>
    </location>
</feature>
<feature type="region of interest" description="Disordered" evidence="1">
    <location>
        <begin position="1"/>
        <end position="96"/>
    </location>
</feature>
<reference evidence="2" key="1">
    <citation type="submission" date="2020-02" db="EMBL/GenBank/DDBJ databases">
        <authorList>
            <person name="Meier V. D."/>
        </authorList>
    </citation>
    <scope>NUCLEOTIDE SEQUENCE</scope>
    <source>
        <strain evidence="2">AVDCRST_MAG79</strain>
    </source>
</reference>
<protein>
    <submittedName>
        <fullName evidence="2">Uncharacterized protein</fullName>
    </submittedName>
</protein>
<dbReference type="EMBL" id="CADCWC010000432">
    <property type="protein sequence ID" value="CAA9551871.1"/>
    <property type="molecule type" value="Genomic_DNA"/>
</dbReference>
<feature type="compositionally biased region" description="Low complexity" evidence="1">
    <location>
        <begin position="42"/>
        <end position="53"/>
    </location>
</feature>
<accession>A0A6J4UM65</accession>
<evidence type="ECO:0000256" key="1">
    <source>
        <dbReference type="SAM" id="MobiDB-lite"/>
    </source>
</evidence>
<gene>
    <name evidence="2" type="ORF">AVDCRST_MAG79-2770</name>
</gene>
<name>A0A6J4UM65_9ACTN</name>
<evidence type="ECO:0000313" key="2">
    <source>
        <dbReference type="EMBL" id="CAA9551871.1"/>
    </source>
</evidence>
<dbReference type="AlphaFoldDB" id="A0A6J4UM65"/>
<feature type="compositionally biased region" description="Low complexity" evidence="1">
    <location>
        <begin position="61"/>
        <end position="73"/>
    </location>
</feature>
<sequence length="96" mass="9963">EGRDGAAPGRRAPRSWPGERSAAGGRRHRPRARPGGGRRGRGLPARAGPAPARDVAEPAVGAPRGTPRPRLAGRAGGGTGRAASGRRVRRDRRGRL</sequence>